<dbReference type="SMART" id="SM00181">
    <property type="entry name" value="EGF"/>
    <property type="match status" value="3"/>
</dbReference>
<evidence type="ECO:0000313" key="7">
    <source>
        <dbReference type="EMBL" id="CAH1242137.1"/>
    </source>
</evidence>
<dbReference type="InterPro" id="IPR016186">
    <property type="entry name" value="C-type_lectin-like/link_sf"/>
</dbReference>
<reference evidence="7" key="1">
    <citation type="submission" date="2022-01" db="EMBL/GenBank/DDBJ databases">
        <authorList>
            <person name="Braso-Vives M."/>
        </authorList>
    </citation>
    <scope>NUCLEOTIDE SEQUENCE</scope>
</reference>
<evidence type="ECO:0000259" key="6">
    <source>
        <dbReference type="PROSITE" id="PS01186"/>
    </source>
</evidence>
<name>A0A8J9YUU7_BRALA</name>
<dbReference type="EMBL" id="OV696697">
    <property type="protein sequence ID" value="CAH1242137.1"/>
    <property type="molecule type" value="Genomic_DNA"/>
</dbReference>
<sequence>MTSDNVMSTCQRAGMDLPCYYTGGGSCVSSYWNSNCISFDRAYPECRTASYLSYILCGTHSPSSSNCPILNGIVVYRGSSTSTITYTSSNYDQDALCAAPQCQNSQCLNGKCVVYGFNSQVCWCDDGWTGVNCDAAVVGSCSSSPCKSGGTCQDDVNGYTCVCPPNATGRNCETVLHADTCYWFSDDSLSNQEASSACDNMGGHLASIQETAQQQLLANSMNPGGVESYWTANKISPLSCGAVAAAGSSLSGTKAATWMHNNGDVDFDICVLLDSTVGYMGTYQSCNEQHNYICETNVSPCQSHVCQNGGNCYSCYGDSNTFCICPQGYSGTLCETVNLCDSNPCPFDWTCVNQVGGIHCAVPTGMKAARSSFCTTTSCGPGWTCIEDGPAGYSCTRA</sequence>
<dbReference type="Gene3D" id="2.10.25.10">
    <property type="entry name" value="Laminin"/>
    <property type="match status" value="3"/>
</dbReference>
<evidence type="ECO:0000313" key="8">
    <source>
        <dbReference type="Proteomes" id="UP000838412"/>
    </source>
</evidence>
<dbReference type="Gene3D" id="3.10.100.10">
    <property type="entry name" value="Mannose-Binding Protein A, subunit A"/>
    <property type="match status" value="1"/>
</dbReference>
<dbReference type="Pfam" id="PF00059">
    <property type="entry name" value="Lectin_C"/>
    <property type="match status" value="1"/>
</dbReference>
<dbReference type="Proteomes" id="UP000838412">
    <property type="component" value="Chromosome 12"/>
</dbReference>
<dbReference type="PROSITE" id="PS01186">
    <property type="entry name" value="EGF_2"/>
    <property type="match status" value="2"/>
</dbReference>
<dbReference type="InterPro" id="IPR001881">
    <property type="entry name" value="EGF-like_Ca-bd_dom"/>
</dbReference>
<dbReference type="SMART" id="SM00179">
    <property type="entry name" value="EGF_CA"/>
    <property type="match status" value="1"/>
</dbReference>
<evidence type="ECO:0000256" key="1">
    <source>
        <dbReference type="ARBA" id="ARBA00022536"/>
    </source>
</evidence>
<evidence type="ECO:0000259" key="5">
    <source>
        <dbReference type="PROSITE" id="PS00022"/>
    </source>
</evidence>
<evidence type="ECO:0000256" key="3">
    <source>
        <dbReference type="ARBA" id="ARBA00023157"/>
    </source>
</evidence>
<dbReference type="PANTHER" id="PTHR12916:SF9">
    <property type="entry name" value="NEUROGENIC LOCUS NOTCH HOMOLOG PROTEIN 1-RELATED"/>
    <property type="match status" value="1"/>
</dbReference>
<evidence type="ECO:0000256" key="4">
    <source>
        <dbReference type="ARBA" id="ARBA00023180"/>
    </source>
</evidence>
<dbReference type="PANTHER" id="PTHR12916">
    <property type="entry name" value="CYTOCHROME C OXIDASE POLYPEPTIDE VIC-2"/>
    <property type="match status" value="1"/>
</dbReference>
<dbReference type="InterPro" id="IPR000742">
    <property type="entry name" value="EGF"/>
</dbReference>
<proteinExistence type="predicted"/>
<dbReference type="Pfam" id="PF00008">
    <property type="entry name" value="EGF"/>
    <property type="match status" value="1"/>
</dbReference>
<keyword evidence="3" id="KW-1015">Disulfide bond</keyword>
<dbReference type="PROSITE" id="PS00010">
    <property type="entry name" value="ASX_HYDROXYL"/>
    <property type="match status" value="1"/>
</dbReference>
<dbReference type="AlphaFoldDB" id="A0A8J9YUU7"/>
<keyword evidence="2" id="KW-0677">Repeat</keyword>
<keyword evidence="4" id="KW-0325">Glycoprotein</keyword>
<dbReference type="GO" id="GO:0005112">
    <property type="term" value="F:Notch binding"/>
    <property type="evidence" value="ECO:0007669"/>
    <property type="project" value="TreeGrafter"/>
</dbReference>
<dbReference type="SMART" id="SM00034">
    <property type="entry name" value="CLECT"/>
    <property type="match status" value="1"/>
</dbReference>
<dbReference type="InterPro" id="IPR001304">
    <property type="entry name" value="C-type_lectin-like"/>
</dbReference>
<dbReference type="InterPro" id="IPR000152">
    <property type="entry name" value="EGF-type_Asp/Asn_hydroxyl_site"/>
</dbReference>
<organism evidence="7 8">
    <name type="scientific">Branchiostoma lanceolatum</name>
    <name type="common">Common lancelet</name>
    <name type="synonym">Amphioxus lanceolatum</name>
    <dbReference type="NCBI Taxonomy" id="7740"/>
    <lineage>
        <taxon>Eukaryota</taxon>
        <taxon>Metazoa</taxon>
        <taxon>Chordata</taxon>
        <taxon>Cephalochordata</taxon>
        <taxon>Leptocardii</taxon>
        <taxon>Amphioxiformes</taxon>
        <taxon>Branchiostomatidae</taxon>
        <taxon>Branchiostoma</taxon>
    </lineage>
</organism>
<dbReference type="FunFam" id="2.10.25.10:FF:000117">
    <property type="entry name" value="Delta-like protein"/>
    <property type="match status" value="1"/>
</dbReference>
<protein>
    <submittedName>
        <fullName evidence="7">NOTCH1 protein</fullName>
    </submittedName>
</protein>
<feature type="domain" description="EGF-like" evidence="5">
    <location>
        <begin position="161"/>
        <end position="172"/>
    </location>
</feature>
<dbReference type="CDD" id="cd00054">
    <property type="entry name" value="EGF_CA"/>
    <property type="match status" value="1"/>
</dbReference>
<feature type="domain" description="EGF-like" evidence="5 6">
    <location>
        <begin position="323"/>
        <end position="334"/>
    </location>
</feature>
<feature type="domain" description="EGF-like" evidence="5 6">
    <location>
        <begin position="122"/>
        <end position="133"/>
    </location>
</feature>
<dbReference type="OrthoDB" id="9379732at2759"/>
<dbReference type="InterPro" id="IPR016187">
    <property type="entry name" value="CTDL_fold"/>
</dbReference>
<dbReference type="PROSITE" id="PS00022">
    <property type="entry name" value="EGF_1"/>
    <property type="match status" value="3"/>
</dbReference>
<evidence type="ECO:0000256" key="2">
    <source>
        <dbReference type="ARBA" id="ARBA00022737"/>
    </source>
</evidence>
<keyword evidence="1" id="KW-0245">EGF-like domain</keyword>
<dbReference type="SUPFAM" id="SSF57196">
    <property type="entry name" value="EGF/Laminin"/>
    <property type="match status" value="3"/>
</dbReference>
<dbReference type="GO" id="GO:0005509">
    <property type="term" value="F:calcium ion binding"/>
    <property type="evidence" value="ECO:0007669"/>
    <property type="project" value="InterPro"/>
</dbReference>
<dbReference type="GO" id="GO:0007219">
    <property type="term" value="P:Notch signaling pathway"/>
    <property type="evidence" value="ECO:0007669"/>
    <property type="project" value="TreeGrafter"/>
</dbReference>
<gene>
    <name evidence="7" type="primary">NOTCH1</name>
    <name evidence="7" type="ORF">BLAG_LOCUS5471</name>
</gene>
<accession>A0A8J9YUU7</accession>
<keyword evidence="8" id="KW-1185">Reference proteome</keyword>
<dbReference type="PRINTS" id="PR00010">
    <property type="entry name" value="EGFBLOOD"/>
</dbReference>
<dbReference type="SUPFAM" id="SSF56436">
    <property type="entry name" value="C-type lectin-like"/>
    <property type="match status" value="1"/>
</dbReference>
<dbReference type="CDD" id="cd00037">
    <property type="entry name" value="CLECT"/>
    <property type="match status" value="1"/>
</dbReference>